<reference evidence="7 8" key="1">
    <citation type="submission" date="2024-06" db="EMBL/GenBank/DDBJ databases">
        <title>Genomic Encyclopedia of Type Strains, Phase IV (KMG-IV): sequencing the most valuable type-strain genomes for metagenomic binning, comparative biology and taxonomic classification.</title>
        <authorList>
            <person name="Goeker M."/>
        </authorList>
    </citation>
    <scope>NUCLEOTIDE SEQUENCE [LARGE SCALE GENOMIC DNA]</scope>
    <source>
        <strain evidence="7 8">DSM 100022</strain>
    </source>
</reference>
<evidence type="ECO:0000256" key="2">
    <source>
        <dbReference type="ARBA" id="ARBA00005417"/>
    </source>
</evidence>
<name>A0ABV2GYQ9_9HYPH</name>
<evidence type="ECO:0000259" key="6">
    <source>
        <dbReference type="PROSITE" id="PS50893"/>
    </source>
</evidence>
<keyword evidence="3" id="KW-0813">Transport</keyword>
<dbReference type="Gene3D" id="3.40.50.300">
    <property type="entry name" value="P-loop containing nucleotide triphosphate hydrolases"/>
    <property type="match status" value="2"/>
</dbReference>
<comment type="similarity">
    <text evidence="2">Belongs to the ABC transporter superfamily.</text>
</comment>
<evidence type="ECO:0000256" key="1">
    <source>
        <dbReference type="ARBA" id="ARBA00004417"/>
    </source>
</evidence>
<dbReference type="InterPro" id="IPR017871">
    <property type="entry name" value="ABC_transporter-like_CS"/>
</dbReference>
<feature type="domain" description="ABC transporter" evidence="6">
    <location>
        <begin position="295"/>
        <end position="536"/>
    </location>
</feature>
<evidence type="ECO:0000256" key="5">
    <source>
        <dbReference type="ARBA" id="ARBA00022840"/>
    </source>
</evidence>
<evidence type="ECO:0000256" key="3">
    <source>
        <dbReference type="ARBA" id="ARBA00022448"/>
    </source>
</evidence>
<dbReference type="InterPro" id="IPR013563">
    <property type="entry name" value="Oligopep_ABC_C"/>
</dbReference>
<dbReference type="RefSeq" id="WP_263807115.1">
    <property type="nucleotide sequence ID" value="NZ_JBEPMC010000018.1"/>
</dbReference>
<dbReference type="PROSITE" id="PS00211">
    <property type="entry name" value="ABC_TRANSPORTER_1"/>
    <property type="match status" value="1"/>
</dbReference>
<dbReference type="PANTHER" id="PTHR43776">
    <property type="entry name" value="TRANSPORT ATP-BINDING PROTEIN"/>
    <property type="match status" value="1"/>
</dbReference>
<gene>
    <name evidence="7" type="ORF">ABID19_006494</name>
</gene>
<evidence type="ECO:0000313" key="7">
    <source>
        <dbReference type="EMBL" id="MET3583429.1"/>
    </source>
</evidence>
<organism evidence="7 8">
    <name type="scientific">Mesorhizobium robiniae</name>
    <dbReference type="NCBI Taxonomy" id="559315"/>
    <lineage>
        <taxon>Bacteria</taxon>
        <taxon>Pseudomonadati</taxon>
        <taxon>Pseudomonadota</taxon>
        <taxon>Alphaproteobacteria</taxon>
        <taxon>Hyphomicrobiales</taxon>
        <taxon>Phyllobacteriaceae</taxon>
        <taxon>Mesorhizobium</taxon>
    </lineage>
</organism>
<dbReference type="EMBL" id="JBEPMC010000018">
    <property type="protein sequence ID" value="MET3583429.1"/>
    <property type="molecule type" value="Genomic_DNA"/>
</dbReference>
<dbReference type="CDD" id="cd03257">
    <property type="entry name" value="ABC_NikE_OppD_transporters"/>
    <property type="match status" value="2"/>
</dbReference>
<dbReference type="InterPro" id="IPR050319">
    <property type="entry name" value="ABC_transp_ATP-bind"/>
</dbReference>
<proteinExistence type="inferred from homology"/>
<sequence length="561" mass="60361">MSERGKMSTEQCAGIATAGELLTIENLRIEAPASNSVRGGVPSILVDDVSLSVRRGRVMGLIGESGAGKSTIGLASMGYGRGGIKITGGSVVVNGRDIRKLSKAGLRKLRGKEICYVAQSAAAAFNPAKRLMDQVVEAALMHGVSSRADAEARAVILFKKLGLPDPEKIGRRFPHQVSGGQLQRVMTAMALCSEPDLIVFDEPTTALDVTTQIDVLAAIRDAMRETSVAAIYITHDLAVVAQVADEIMVLRGGKMVEQGTTRQIIHHPRQDYTKALVAVHDIQHPEKPAAASPILAIDRLTAGYGNGTIKVLEDVALVLEKAHTLAIVGESGSGKSTLARVITGLLPPMSGSLKFDGKALPARLAERSKNELRQLQMIYQMADVAMNPRQTVATIIGRPIEFYFGIKGDERDRRVAKLLDQIELGKEFANRYPSELSGGQKQRICIARALAAKPRIIICDEVTSALDPLVSNGILKLLLQLQKEEEIAYLFITHDLATVSSIADSVVVMHRGRVVRSGAKSQVLNPPFDPYTELLLSSVPQLNEGWLDGAIASRRMQPAGN</sequence>
<dbReference type="Proteomes" id="UP001549204">
    <property type="component" value="Unassembled WGS sequence"/>
</dbReference>
<accession>A0ABV2GYQ9</accession>
<dbReference type="SMART" id="SM00382">
    <property type="entry name" value="AAA"/>
    <property type="match status" value="2"/>
</dbReference>
<dbReference type="Pfam" id="PF08352">
    <property type="entry name" value="oligo_HPY"/>
    <property type="match status" value="2"/>
</dbReference>
<dbReference type="SUPFAM" id="SSF52540">
    <property type="entry name" value="P-loop containing nucleoside triphosphate hydrolases"/>
    <property type="match status" value="2"/>
</dbReference>
<keyword evidence="4" id="KW-0547">Nucleotide-binding</keyword>
<keyword evidence="8" id="KW-1185">Reference proteome</keyword>
<dbReference type="GO" id="GO:0005524">
    <property type="term" value="F:ATP binding"/>
    <property type="evidence" value="ECO:0007669"/>
    <property type="project" value="UniProtKB-KW"/>
</dbReference>
<comment type="caution">
    <text evidence="7">The sequence shown here is derived from an EMBL/GenBank/DDBJ whole genome shotgun (WGS) entry which is preliminary data.</text>
</comment>
<dbReference type="PANTHER" id="PTHR43776:SF7">
    <property type="entry name" value="D,D-DIPEPTIDE TRANSPORT ATP-BINDING PROTEIN DDPF-RELATED"/>
    <property type="match status" value="1"/>
</dbReference>
<dbReference type="InterPro" id="IPR027417">
    <property type="entry name" value="P-loop_NTPase"/>
</dbReference>
<keyword evidence="5 7" id="KW-0067">ATP-binding</keyword>
<dbReference type="InterPro" id="IPR003593">
    <property type="entry name" value="AAA+_ATPase"/>
</dbReference>
<evidence type="ECO:0000256" key="4">
    <source>
        <dbReference type="ARBA" id="ARBA00022741"/>
    </source>
</evidence>
<dbReference type="Pfam" id="PF00005">
    <property type="entry name" value="ABC_tran"/>
    <property type="match status" value="2"/>
</dbReference>
<protein>
    <submittedName>
        <fullName evidence="7">Peptide/nickel transport system ATP-binding protein</fullName>
    </submittedName>
</protein>
<evidence type="ECO:0000313" key="8">
    <source>
        <dbReference type="Proteomes" id="UP001549204"/>
    </source>
</evidence>
<dbReference type="InterPro" id="IPR003439">
    <property type="entry name" value="ABC_transporter-like_ATP-bd"/>
</dbReference>
<comment type="subcellular location">
    <subcellularLocation>
        <location evidence="1">Cell inner membrane</location>
        <topology evidence="1">Peripheral membrane protein</topology>
    </subcellularLocation>
</comment>
<dbReference type="PROSITE" id="PS50893">
    <property type="entry name" value="ABC_TRANSPORTER_2"/>
    <property type="match status" value="2"/>
</dbReference>
<feature type="domain" description="ABC transporter" evidence="6">
    <location>
        <begin position="22"/>
        <end position="277"/>
    </location>
</feature>